<feature type="compositionally biased region" description="Polar residues" evidence="1">
    <location>
        <begin position="1"/>
        <end position="24"/>
    </location>
</feature>
<accession>A0A285I777</accession>
<name>A0A285I777_9GAMM</name>
<protein>
    <submittedName>
        <fullName evidence="2">Uncharacterized protein</fullName>
    </submittedName>
</protein>
<evidence type="ECO:0000313" key="2">
    <source>
        <dbReference type="EMBL" id="SNY43809.1"/>
    </source>
</evidence>
<evidence type="ECO:0000256" key="1">
    <source>
        <dbReference type="SAM" id="MobiDB-lite"/>
    </source>
</evidence>
<dbReference type="OrthoDB" id="8139367at2"/>
<keyword evidence="3" id="KW-1185">Reference proteome</keyword>
<reference evidence="3" key="1">
    <citation type="submission" date="2017-09" db="EMBL/GenBank/DDBJ databases">
        <authorList>
            <person name="Varghese N."/>
            <person name="Submissions S."/>
        </authorList>
    </citation>
    <scope>NUCLEOTIDE SEQUENCE [LARGE SCALE GENOMIC DNA]</scope>
    <source>
        <strain evidence="3">CGMCC 1.12461</strain>
    </source>
</reference>
<organism evidence="2 3">
    <name type="scientific">Arsukibacterium tuosuense</name>
    <dbReference type="NCBI Taxonomy" id="1323745"/>
    <lineage>
        <taxon>Bacteria</taxon>
        <taxon>Pseudomonadati</taxon>
        <taxon>Pseudomonadota</taxon>
        <taxon>Gammaproteobacteria</taxon>
        <taxon>Chromatiales</taxon>
        <taxon>Chromatiaceae</taxon>
        <taxon>Arsukibacterium</taxon>
    </lineage>
</organism>
<dbReference type="AlphaFoldDB" id="A0A285I777"/>
<dbReference type="EMBL" id="OBEB01000001">
    <property type="protein sequence ID" value="SNY43809.1"/>
    <property type="molecule type" value="Genomic_DNA"/>
</dbReference>
<sequence>MWKSGSTDTTKIGFVNRNNQQNHGTRGVSGTDHGQVSYKLECMNKNCSHVYGANGTDIFQRKCPNCQDGKDGIEY</sequence>
<proteinExistence type="predicted"/>
<dbReference type="RefSeq" id="WP_097109893.1">
    <property type="nucleotide sequence ID" value="NZ_OBEB01000001.1"/>
</dbReference>
<evidence type="ECO:0000313" key="3">
    <source>
        <dbReference type="Proteomes" id="UP000219353"/>
    </source>
</evidence>
<gene>
    <name evidence="2" type="ORF">SAMN06297280_0650</name>
</gene>
<dbReference type="Proteomes" id="UP000219353">
    <property type="component" value="Unassembled WGS sequence"/>
</dbReference>
<feature type="region of interest" description="Disordered" evidence="1">
    <location>
        <begin position="1"/>
        <end position="32"/>
    </location>
</feature>